<evidence type="ECO:0000313" key="6">
    <source>
        <dbReference type="Proteomes" id="UP000436825"/>
    </source>
</evidence>
<dbReference type="Proteomes" id="UP000436858">
    <property type="component" value="Unassembled WGS sequence"/>
</dbReference>
<evidence type="ECO:0000313" key="4">
    <source>
        <dbReference type="EMBL" id="UYU73439.1"/>
    </source>
</evidence>
<dbReference type="EMBL" id="QROV01000005">
    <property type="protein sequence ID" value="RHL62436.1"/>
    <property type="molecule type" value="Genomic_DNA"/>
</dbReference>
<dbReference type="KEGG" id="btho:Btheta7330_01659"/>
<dbReference type="EMBL" id="CP083681">
    <property type="protein sequence ID" value="UYU73439.1"/>
    <property type="molecule type" value="Genomic_DNA"/>
</dbReference>
<reference evidence="4" key="3">
    <citation type="submission" date="2021-06" db="EMBL/GenBank/DDBJ databases">
        <title>Interrogation of the integrated mobile genetic elements in gut-associated Bacteroides with a consensus prediction approach.</title>
        <authorList>
            <person name="Campbell D.E."/>
            <person name="Leigh J.R."/>
            <person name="Kim T."/>
            <person name="England W."/>
            <person name="Whitaker R.J."/>
            <person name="Degnan P.H."/>
        </authorList>
    </citation>
    <scope>NUCLEOTIDE SEQUENCE</scope>
    <source>
        <strain evidence="4">VPI-BTDOT2</strain>
    </source>
</reference>
<dbReference type="Proteomes" id="UP001156216">
    <property type="component" value="Chromosome"/>
</dbReference>
<dbReference type="GeneID" id="75113252"/>
<accession>A0A0P0FDJ6</accession>
<evidence type="ECO:0000313" key="1">
    <source>
        <dbReference type="EMBL" id="KAB4451359.1"/>
    </source>
</evidence>
<reference evidence="3 5" key="1">
    <citation type="submission" date="2018-08" db="EMBL/GenBank/DDBJ databases">
        <title>A genome reference for cultivated species of the human gut microbiota.</title>
        <authorList>
            <person name="Zou Y."/>
            <person name="Xue W."/>
            <person name="Luo G."/>
        </authorList>
    </citation>
    <scope>NUCLEOTIDE SEQUENCE [LARGE SCALE GENOMIC DNA]</scope>
    <source>
        <strain evidence="3 5">AF37-12</strain>
    </source>
</reference>
<dbReference type="RefSeq" id="WP_004318628.1">
    <property type="nucleotide sequence ID" value="NZ_CAXSTA010000005.1"/>
</dbReference>
<organism evidence="3 5">
    <name type="scientific">Bacteroides thetaiotaomicron</name>
    <dbReference type="NCBI Taxonomy" id="818"/>
    <lineage>
        <taxon>Bacteria</taxon>
        <taxon>Pseudomonadati</taxon>
        <taxon>Bacteroidota</taxon>
        <taxon>Bacteroidia</taxon>
        <taxon>Bacteroidales</taxon>
        <taxon>Bacteroidaceae</taxon>
        <taxon>Bacteroides</taxon>
    </lineage>
</organism>
<proteinExistence type="predicted"/>
<dbReference type="EMBL" id="WCRW01000022">
    <property type="protein sequence ID" value="KAB4451359.1"/>
    <property type="molecule type" value="Genomic_DNA"/>
</dbReference>
<evidence type="ECO:0000313" key="2">
    <source>
        <dbReference type="EMBL" id="KAB4480409.1"/>
    </source>
</evidence>
<dbReference type="AlphaFoldDB" id="A0A0P0FDJ6"/>
<evidence type="ECO:0000313" key="7">
    <source>
        <dbReference type="Proteomes" id="UP000436858"/>
    </source>
</evidence>
<gene>
    <name evidence="3" type="ORF">DW011_06200</name>
    <name evidence="1" type="ORF">GAN75_23340</name>
    <name evidence="2" type="ORF">GAN91_15265</name>
    <name evidence="4" type="ORF">KQP59_10110</name>
</gene>
<evidence type="ECO:0000313" key="5">
    <source>
        <dbReference type="Proteomes" id="UP000283616"/>
    </source>
</evidence>
<dbReference type="EMBL" id="WCRY01000014">
    <property type="protein sequence ID" value="KAB4480409.1"/>
    <property type="molecule type" value="Genomic_DNA"/>
</dbReference>
<dbReference type="InterPro" id="IPR046110">
    <property type="entry name" value="DUF6047"/>
</dbReference>
<sequence>MDKRNQMENPFFDPDKPGSIFVGMDRYHQYSPHQPRNALTFIQKGDADSLFRKFLIDNIKEAECCPYIPDTELLRFDLANMRQVPPVDTHTPFEEYISKELLPYFQEHCIPPAKRISLRDAVYTYKYKNEPDGGILKKYLMQEPAYLEFRLQQQEKRTLYRCQPRYTFPLKVVENDFGYLIFSGNEIGRNGFRECIRYITDHYFDPHYDTGHLAVYDSTFMDKNLVPLIDAAYKPCKPMELDYSFDFYPASYIGLDELPKEFIDSLKPVCYHSMEATAGDFIKFATDWHFNKDTQVSISRENHDIYRLLTVMRNGYMNIHEQPFTYFNELLPYAKEFEKVTQVKSAGEFDTGKFKRLSTEIRKAADGILKRDFDVRGHRSLENMLNDSTVTFTVGSRKLNEVQKTALASGYALYLPENNKEATRHLLFCKADFEQGRIEGSSKPFGVRTYVIKDGLLCPLPEEKNTVKKTENKNRHNNNRLK</sequence>
<evidence type="ECO:0000313" key="3">
    <source>
        <dbReference type="EMBL" id="RHL62436.1"/>
    </source>
</evidence>
<protein>
    <submittedName>
        <fullName evidence="3">Uncharacterized protein</fullName>
    </submittedName>
</protein>
<dbReference type="Pfam" id="PF19513">
    <property type="entry name" value="DUF6047"/>
    <property type="match status" value="1"/>
</dbReference>
<dbReference type="Proteomes" id="UP000436825">
    <property type="component" value="Unassembled WGS sequence"/>
</dbReference>
<name>A0A0P0FDJ6_BACT4</name>
<dbReference type="Proteomes" id="UP000283616">
    <property type="component" value="Unassembled WGS sequence"/>
</dbReference>
<reference evidence="6 7" key="2">
    <citation type="journal article" date="2019" name="Nat. Med.">
        <title>A library of human gut bacterial isolates paired with longitudinal multiomics data enables mechanistic microbiome research.</title>
        <authorList>
            <person name="Poyet M."/>
            <person name="Groussin M."/>
            <person name="Gibbons S.M."/>
            <person name="Avila-Pacheco J."/>
            <person name="Jiang X."/>
            <person name="Kearney S.M."/>
            <person name="Perrotta A.R."/>
            <person name="Berdy B."/>
            <person name="Zhao S."/>
            <person name="Lieberman T.D."/>
            <person name="Swanson P.K."/>
            <person name="Smith M."/>
            <person name="Roesemann S."/>
            <person name="Alexander J.E."/>
            <person name="Rich S.A."/>
            <person name="Livny J."/>
            <person name="Vlamakis H."/>
            <person name="Clish C."/>
            <person name="Bullock K."/>
            <person name="Deik A."/>
            <person name="Scott J."/>
            <person name="Pierce K.A."/>
            <person name="Xavier R.J."/>
            <person name="Alm E.J."/>
        </authorList>
    </citation>
    <scope>NUCLEOTIDE SEQUENCE [LARGE SCALE GENOMIC DNA]</scope>
    <source>
        <strain evidence="1 6">BIOML-A160</strain>
        <strain evidence="2 7">BIOML-A162</strain>
    </source>
</reference>